<name>A0A8X7BE55_TRICX</name>
<accession>A0A8X7BE55</accession>
<keyword evidence="2" id="KW-1185">Reference proteome</keyword>
<proteinExistence type="predicted"/>
<evidence type="ECO:0000313" key="1">
    <source>
        <dbReference type="EMBL" id="GFY27319.1"/>
    </source>
</evidence>
<evidence type="ECO:0000313" key="2">
    <source>
        <dbReference type="Proteomes" id="UP000887159"/>
    </source>
</evidence>
<comment type="caution">
    <text evidence="1">The sequence shown here is derived from an EMBL/GenBank/DDBJ whole genome shotgun (WGS) entry which is preliminary data.</text>
</comment>
<organism evidence="1 2">
    <name type="scientific">Trichonephila clavipes</name>
    <name type="common">Golden silk orbweaver</name>
    <name type="synonym">Nephila clavipes</name>
    <dbReference type="NCBI Taxonomy" id="2585209"/>
    <lineage>
        <taxon>Eukaryota</taxon>
        <taxon>Metazoa</taxon>
        <taxon>Ecdysozoa</taxon>
        <taxon>Arthropoda</taxon>
        <taxon>Chelicerata</taxon>
        <taxon>Arachnida</taxon>
        <taxon>Araneae</taxon>
        <taxon>Araneomorphae</taxon>
        <taxon>Entelegynae</taxon>
        <taxon>Araneoidea</taxon>
        <taxon>Nephilidae</taxon>
        <taxon>Trichonephila</taxon>
    </lineage>
</organism>
<reference evidence="1" key="1">
    <citation type="submission" date="2020-08" db="EMBL/GenBank/DDBJ databases">
        <title>Multicomponent nature underlies the extraordinary mechanical properties of spider dragline silk.</title>
        <authorList>
            <person name="Kono N."/>
            <person name="Nakamura H."/>
            <person name="Mori M."/>
            <person name="Yoshida Y."/>
            <person name="Ohtoshi R."/>
            <person name="Malay A.D."/>
            <person name="Moran D.A.P."/>
            <person name="Tomita M."/>
            <person name="Numata K."/>
            <person name="Arakawa K."/>
        </authorList>
    </citation>
    <scope>NUCLEOTIDE SEQUENCE</scope>
</reference>
<protein>
    <submittedName>
        <fullName evidence="1">Uncharacterized protein</fullName>
    </submittedName>
</protein>
<dbReference type="AlphaFoldDB" id="A0A8X7BE55"/>
<sequence>MIRTRELHHPLQSEVDFEECHREENLSDVPVLLTILSMAQIRCMGLNKSTTIYFYQLTTTTCDPLTGSKSSRLRGVEVLRGGAQSDATPATCPGFKIMSSFANSSRVAPQCNINEHSLATKLNSVAQQPMRPWPSQGHFSTPDHWALMCMSRCPDQVGSLKRRNPQCLVPKQARYLFIDPLKG</sequence>
<gene>
    <name evidence="1" type="ORF">TNCV_2069391</name>
</gene>
<dbReference type="EMBL" id="BMAU01021379">
    <property type="protein sequence ID" value="GFY27319.1"/>
    <property type="molecule type" value="Genomic_DNA"/>
</dbReference>
<dbReference type="Proteomes" id="UP000887159">
    <property type="component" value="Unassembled WGS sequence"/>
</dbReference>